<dbReference type="EMBL" id="CP011071">
    <property type="protein sequence ID" value="AKA35498.1"/>
    <property type="molecule type" value="Genomic_DNA"/>
</dbReference>
<dbReference type="HOGENOM" id="CLU_027402_31_0_10"/>
<dbReference type="SUPFAM" id="SSF53098">
    <property type="entry name" value="Ribonuclease H-like"/>
    <property type="match status" value="1"/>
</dbReference>
<evidence type="ECO:0000313" key="3">
    <source>
        <dbReference type="EMBL" id="AKA33975.1"/>
    </source>
</evidence>
<evidence type="ECO:0000313" key="2">
    <source>
        <dbReference type="EMBL" id="AKA33836.1"/>
    </source>
</evidence>
<sequence length="276" mass="32992">MRPCGRRELAEGIVKEEGLSISRACTIVCLCRSMWYYRSRRDDTQVIDKLTELAEAKPNRGFDWLYNRMRKQGHKWNRKRVLRVYRFLGMQLRRKTKKRLPKRIKEPLEVPDAPREVWSADFMSDSLITGRNFRVFNLMDDFNREALCMKGNFSMPGIRVVEYLREAIEIHGKPLAIRVDNGPEFLSRVFVNYCEVEDIEIKYIQPGKPSQNGFIERFNRTYREDVLDAHLFRDIEEVNMETERFREEYNRFHPHKSLGRSSPKEFLEVFQRGMPL</sequence>
<dbReference type="KEGG" id="mlt:VC82_289"/>
<accession>A0A0D5YNR8</accession>
<dbReference type="KEGG" id="mlt:VC82_144"/>
<name>A0A0D5YNR8_9FLAO</name>
<feature type="domain" description="Integrase catalytic" evidence="1">
    <location>
        <begin position="110"/>
        <end position="271"/>
    </location>
</feature>
<gene>
    <name evidence="2" type="ORF">VC82_144</name>
    <name evidence="4" type="ORF">VC82_1834</name>
    <name evidence="5" type="ORF">VC82_1893</name>
    <name evidence="3" type="ORF">VC82_289</name>
</gene>
<dbReference type="STRING" id="516051.VC82_144"/>
<evidence type="ECO:0000313" key="6">
    <source>
        <dbReference type="Proteomes" id="UP000032726"/>
    </source>
</evidence>
<dbReference type="EMBL" id="CP011071">
    <property type="protein sequence ID" value="AKA33975.1"/>
    <property type="molecule type" value="Genomic_DNA"/>
</dbReference>
<dbReference type="Proteomes" id="UP000032726">
    <property type="component" value="Chromosome"/>
</dbReference>
<dbReference type="AlphaFoldDB" id="A0A0D5YNR8"/>
<dbReference type="PATRIC" id="fig|516051.4.peg.149"/>
<evidence type="ECO:0000313" key="4">
    <source>
        <dbReference type="EMBL" id="AKA35440.1"/>
    </source>
</evidence>
<dbReference type="PANTHER" id="PTHR47515">
    <property type="entry name" value="LOW CALCIUM RESPONSE LOCUS PROTEIN T"/>
    <property type="match status" value="1"/>
</dbReference>
<dbReference type="EMBL" id="CP011071">
    <property type="protein sequence ID" value="AKA35440.1"/>
    <property type="molecule type" value="Genomic_DNA"/>
</dbReference>
<dbReference type="Pfam" id="PF13683">
    <property type="entry name" value="rve_3"/>
    <property type="match status" value="1"/>
</dbReference>
<dbReference type="InterPro" id="IPR012337">
    <property type="entry name" value="RNaseH-like_sf"/>
</dbReference>
<dbReference type="Gene3D" id="3.30.420.10">
    <property type="entry name" value="Ribonuclease H-like superfamily/Ribonuclease H"/>
    <property type="match status" value="1"/>
</dbReference>
<dbReference type="NCBIfam" id="NF033516">
    <property type="entry name" value="transpos_IS3"/>
    <property type="match status" value="1"/>
</dbReference>
<dbReference type="KEGG" id="mlt:VC82_1834"/>
<reference evidence="3 6" key="1">
    <citation type="submission" date="2015-03" db="EMBL/GenBank/DDBJ databases">
        <title>Complete genome sequence of Muricauda lutaonensis CC-HSB-11T, isolated from a coastal hot spring.</title>
        <authorList>
            <person name="Kim K.M."/>
        </authorList>
    </citation>
    <scope>NUCLEOTIDE SEQUENCE [LARGE SCALE GENOMIC DNA]</scope>
    <source>
        <strain evidence="3 6">CC-HSB-11</strain>
    </source>
</reference>
<dbReference type="KEGG" id="mlt:VC82_1893"/>
<dbReference type="GO" id="GO:0003676">
    <property type="term" value="F:nucleic acid binding"/>
    <property type="evidence" value="ECO:0007669"/>
    <property type="project" value="InterPro"/>
</dbReference>
<dbReference type="InterPro" id="IPR048020">
    <property type="entry name" value="Transpos_IS3"/>
</dbReference>
<dbReference type="InterPro" id="IPR036397">
    <property type="entry name" value="RNaseH_sf"/>
</dbReference>
<dbReference type="InterPro" id="IPR001584">
    <property type="entry name" value="Integrase_cat-core"/>
</dbReference>
<dbReference type="GO" id="GO:0015074">
    <property type="term" value="P:DNA integration"/>
    <property type="evidence" value="ECO:0007669"/>
    <property type="project" value="InterPro"/>
</dbReference>
<proteinExistence type="predicted"/>
<evidence type="ECO:0000313" key="5">
    <source>
        <dbReference type="EMBL" id="AKA35498.1"/>
    </source>
</evidence>
<keyword evidence="6" id="KW-1185">Reference proteome</keyword>
<protein>
    <submittedName>
        <fullName evidence="3">Transposase</fullName>
    </submittedName>
</protein>
<evidence type="ECO:0000259" key="1">
    <source>
        <dbReference type="PROSITE" id="PS50994"/>
    </source>
</evidence>
<dbReference type="EMBL" id="CP011071">
    <property type="protein sequence ID" value="AKA33836.1"/>
    <property type="molecule type" value="Genomic_DNA"/>
</dbReference>
<dbReference type="PANTHER" id="PTHR47515:SF2">
    <property type="entry name" value="INTEGRASE CORE DOMAIN PROTEIN"/>
    <property type="match status" value="1"/>
</dbReference>
<dbReference type="PROSITE" id="PS50994">
    <property type="entry name" value="INTEGRASE"/>
    <property type="match status" value="1"/>
</dbReference>
<organism evidence="3 6">
    <name type="scientific">Flagellimonas lutaonensis</name>
    <dbReference type="NCBI Taxonomy" id="516051"/>
    <lineage>
        <taxon>Bacteria</taxon>
        <taxon>Pseudomonadati</taxon>
        <taxon>Bacteroidota</taxon>
        <taxon>Flavobacteriia</taxon>
        <taxon>Flavobacteriales</taxon>
        <taxon>Flavobacteriaceae</taxon>
        <taxon>Flagellimonas</taxon>
    </lineage>
</organism>